<gene>
    <name evidence="3" type="ORF">EHYA_08145</name>
</gene>
<dbReference type="Proteomes" id="UP000286931">
    <property type="component" value="Unassembled WGS sequence"/>
</dbReference>
<comment type="caution">
    <text evidence="3">The sequence shown here is derived from an EMBL/GenBank/DDBJ whole genome shotgun (WGS) entry which is preliminary data.</text>
</comment>
<dbReference type="InterPro" id="IPR036291">
    <property type="entry name" value="NAD(P)-bd_dom_sf"/>
</dbReference>
<evidence type="ECO:0000256" key="1">
    <source>
        <dbReference type="ARBA" id="ARBA00006484"/>
    </source>
</evidence>
<dbReference type="InterPro" id="IPR002347">
    <property type="entry name" value="SDR_fam"/>
</dbReference>
<dbReference type="PROSITE" id="PS00061">
    <property type="entry name" value="ADH_SHORT"/>
    <property type="match status" value="1"/>
</dbReference>
<dbReference type="PANTHER" id="PTHR42760">
    <property type="entry name" value="SHORT-CHAIN DEHYDROGENASES/REDUCTASES FAMILY MEMBER"/>
    <property type="match status" value="1"/>
</dbReference>
<dbReference type="CDD" id="cd05233">
    <property type="entry name" value="SDR_c"/>
    <property type="match status" value="1"/>
</dbReference>
<dbReference type="AlphaFoldDB" id="A0A401Z0I2"/>
<evidence type="ECO:0000313" key="3">
    <source>
        <dbReference type="EMBL" id="GCE00420.1"/>
    </source>
</evidence>
<evidence type="ECO:0000256" key="2">
    <source>
        <dbReference type="ARBA" id="ARBA00023002"/>
    </source>
</evidence>
<reference evidence="3 4" key="1">
    <citation type="submission" date="2018-12" db="EMBL/GenBank/DDBJ databases">
        <title>Draft genome sequence of Embleya hyalina NBRC 13850T.</title>
        <authorList>
            <person name="Komaki H."/>
            <person name="Hosoyama A."/>
            <person name="Kimura A."/>
            <person name="Ichikawa N."/>
            <person name="Tamura T."/>
        </authorList>
    </citation>
    <scope>NUCLEOTIDE SEQUENCE [LARGE SCALE GENOMIC DNA]</scope>
    <source>
        <strain evidence="3 4">NBRC 13850</strain>
    </source>
</reference>
<dbReference type="FunFam" id="3.40.50.720:FF:000084">
    <property type="entry name" value="Short-chain dehydrogenase reductase"/>
    <property type="match status" value="1"/>
</dbReference>
<keyword evidence="2" id="KW-0560">Oxidoreductase</keyword>
<proteinExistence type="inferred from homology"/>
<dbReference type="Pfam" id="PF13561">
    <property type="entry name" value="adh_short_C2"/>
    <property type="match status" value="1"/>
</dbReference>
<dbReference type="InterPro" id="IPR020904">
    <property type="entry name" value="Sc_DH/Rdtase_CS"/>
</dbReference>
<dbReference type="PANTHER" id="PTHR42760:SF115">
    <property type="entry name" value="3-OXOACYL-[ACYL-CARRIER-PROTEIN] REDUCTASE FABG"/>
    <property type="match status" value="1"/>
</dbReference>
<evidence type="ECO:0000313" key="4">
    <source>
        <dbReference type="Proteomes" id="UP000286931"/>
    </source>
</evidence>
<keyword evidence="4" id="KW-1185">Reference proteome</keyword>
<name>A0A401Z0I2_9ACTN</name>
<dbReference type="EMBL" id="BIFH01000039">
    <property type="protein sequence ID" value="GCE00420.1"/>
    <property type="molecule type" value="Genomic_DNA"/>
</dbReference>
<dbReference type="Gene3D" id="3.40.50.720">
    <property type="entry name" value="NAD(P)-binding Rossmann-like Domain"/>
    <property type="match status" value="1"/>
</dbReference>
<protein>
    <submittedName>
        <fullName evidence="3">3-oxoacyl-ACP reductase</fullName>
    </submittedName>
</protein>
<accession>A0A401Z0I2</accession>
<sequence length="283" mass="29594">MTLRQVLPSVGAMTRTDDSEVPDYPARFRLDGRGVVLLGAGQGIGRQTAHALAQCGARVFAVDRDPDLAADIAEEVDGIAWSGDATSRADATRMWADVEEHLGRAHAIVDIIGMSRYADLLSITDEDWTWHQDVVLRHALLALQLGGAHLAAHGGGAITFVASVSGLTGAPMHAAYGAAKAGLISLVRSAAVELGPRGVRVNAVAPGIVWTPRVSAYLGEPGRKANTANTPLDDVALPADIAGPLLFLTTDLSRYVSGQVLTVDGAVSAKFPYPLPDMDAAPH</sequence>
<comment type="similarity">
    <text evidence="1">Belongs to the short-chain dehydrogenases/reductases (SDR) family.</text>
</comment>
<dbReference type="GO" id="GO:0016616">
    <property type="term" value="F:oxidoreductase activity, acting on the CH-OH group of donors, NAD or NADP as acceptor"/>
    <property type="evidence" value="ECO:0007669"/>
    <property type="project" value="TreeGrafter"/>
</dbReference>
<dbReference type="PRINTS" id="PR00081">
    <property type="entry name" value="GDHRDH"/>
</dbReference>
<organism evidence="3 4">
    <name type="scientific">Embleya hyalina</name>
    <dbReference type="NCBI Taxonomy" id="516124"/>
    <lineage>
        <taxon>Bacteria</taxon>
        <taxon>Bacillati</taxon>
        <taxon>Actinomycetota</taxon>
        <taxon>Actinomycetes</taxon>
        <taxon>Kitasatosporales</taxon>
        <taxon>Streptomycetaceae</taxon>
        <taxon>Embleya</taxon>
    </lineage>
</organism>
<dbReference type="SUPFAM" id="SSF51735">
    <property type="entry name" value="NAD(P)-binding Rossmann-fold domains"/>
    <property type="match status" value="1"/>
</dbReference>